<feature type="transmembrane region" description="Helical" evidence="1">
    <location>
        <begin position="353"/>
        <end position="384"/>
    </location>
</feature>
<dbReference type="InterPro" id="IPR014194">
    <property type="entry name" value="Spore_III_AE"/>
</dbReference>
<dbReference type="NCBIfam" id="TIGR02829">
    <property type="entry name" value="spore_III_AE"/>
    <property type="match status" value="1"/>
</dbReference>
<dbReference type="RefSeq" id="WP_123926325.1">
    <property type="nucleotide sequence ID" value="NZ_RKRE01000001.1"/>
</dbReference>
<evidence type="ECO:0000256" key="1">
    <source>
        <dbReference type="SAM" id="Phobius"/>
    </source>
</evidence>
<dbReference type="Pfam" id="PF09546">
    <property type="entry name" value="Spore_III_AE"/>
    <property type="match status" value="1"/>
</dbReference>
<evidence type="ECO:0000313" key="3">
    <source>
        <dbReference type="EMBL" id="RPF49243.1"/>
    </source>
</evidence>
<keyword evidence="1" id="KW-0472">Membrane</keyword>
<dbReference type="Proteomes" id="UP000282654">
    <property type="component" value="Unassembled WGS sequence"/>
</dbReference>
<accession>A0A3N5AWI3</accession>
<dbReference type="EMBL" id="RKRE01000001">
    <property type="protein sequence ID" value="RPF49243.1"/>
    <property type="molecule type" value="Genomic_DNA"/>
</dbReference>
<proteinExistence type="predicted"/>
<keyword evidence="1" id="KW-1133">Transmembrane helix</keyword>
<feature type="transmembrane region" description="Helical" evidence="1">
    <location>
        <begin position="238"/>
        <end position="256"/>
    </location>
</feature>
<feature type="transmembrane region" description="Helical" evidence="1">
    <location>
        <begin position="162"/>
        <end position="187"/>
    </location>
</feature>
<name>A0A3N5AWI3_9THEO</name>
<dbReference type="OrthoDB" id="1706761at2"/>
<keyword evidence="4" id="KW-1185">Reference proteome</keyword>
<feature type="transmembrane region" description="Helical" evidence="1">
    <location>
        <begin position="129"/>
        <end position="150"/>
    </location>
</feature>
<reference evidence="3 4" key="1">
    <citation type="submission" date="2018-11" db="EMBL/GenBank/DDBJ databases">
        <title>Genomic Encyclopedia of Type Strains, Phase IV (KMG-IV): sequencing the most valuable type-strain genomes for metagenomic binning, comparative biology and taxonomic classification.</title>
        <authorList>
            <person name="Goeker M."/>
        </authorList>
    </citation>
    <scope>NUCLEOTIDE SEQUENCE [LARGE SCALE GENOMIC DNA]</scope>
    <source>
        <strain evidence="3 4">DSM 102936</strain>
    </source>
</reference>
<organism evidence="3 4">
    <name type="scientific">Thermodesulfitimonas autotrophica</name>
    <dbReference type="NCBI Taxonomy" id="1894989"/>
    <lineage>
        <taxon>Bacteria</taxon>
        <taxon>Bacillati</taxon>
        <taxon>Bacillota</taxon>
        <taxon>Clostridia</taxon>
        <taxon>Thermoanaerobacterales</taxon>
        <taxon>Thermoanaerobacteraceae</taxon>
        <taxon>Thermodesulfitimonas</taxon>
    </lineage>
</organism>
<evidence type="ECO:0000256" key="2">
    <source>
        <dbReference type="SAM" id="SignalP"/>
    </source>
</evidence>
<dbReference type="AlphaFoldDB" id="A0A3N5AWI3"/>
<sequence>MKRHWWVVFLLTLFFCFPAAAAGASPGGAVPEEELQLLNLERVEAEAARITETIRGWAPAVDFRQLVTDLVRGKADTSPQALLGALGRYFWGEVYGSGVLIGKLLLLSVILSVLQRLSSAFERAATSQVAYYACFLALAATVVTALGLALKTGREAVEGMVSFVQALLPVLLSLLAATGGVTTAAILHPTLLTGLAVIGTAAKNVVLPLITCGLVLSLVDRLNEGLALSRLADLCRHFGLALLGLLSTAFLGLLAVQGVGGTVASGVALRTAKFATGAFIPVVGGTLADAFEAVIGTSLLVKSAVGIAGTLLIFYAVAFPAVKLLALSFIFKLAGALIQPLEGRMSGCLDGVGAGLLGVFAVVATVGLLCFFATATVVGLGYLITMLR</sequence>
<comment type="caution">
    <text evidence="3">The sequence shown here is derived from an EMBL/GenBank/DDBJ whole genome shotgun (WGS) entry which is preliminary data.</text>
</comment>
<keyword evidence="2" id="KW-0732">Signal</keyword>
<keyword evidence="1" id="KW-0812">Transmembrane</keyword>
<feature type="transmembrane region" description="Helical" evidence="1">
    <location>
        <begin position="268"/>
        <end position="288"/>
    </location>
</feature>
<gene>
    <name evidence="3" type="ORF">EDD75_0047</name>
</gene>
<feature type="signal peptide" evidence="2">
    <location>
        <begin position="1"/>
        <end position="21"/>
    </location>
</feature>
<evidence type="ECO:0000313" key="4">
    <source>
        <dbReference type="Proteomes" id="UP000282654"/>
    </source>
</evidence>
<feature type="chain" id="PRO_5018308212" evidence="2">
    <location>
        <begin position="22"/>
        <end position="388"/>
    </location>
</feature>
<protein>
    <submittedName>
        <fullName evidence="3">Stage III sporulation protein AE</fullName>
    </submittedName>
</protein>
<feature type="transmembrane region" description="Helical" evidence="1">
    <location>
        <begin position="194"/>
        <end position="218"/>
    </location>
</feature>